<dbReference type="EMBL" id="JBHUPB010000015">
    <property type="protein sequence ID" value="MFD2969963.1"/>
    <property type="molecule type" value="Genomic_DNA"/>
</dbReference>
<keyword evidence="2" id="KW-1185">Reference proteome</keyword>
<organism evidence="1 2">
    <name type="scientific">Sphingobacterium bambusae</name>
    <dbReference type="NCBI Taxonomy" id="662858"/>
    <lineage>
        <taxon>Bacteria</taxon>
        <taxon>Pseudomonadati</taxon>
        <taxon>Bacteroidota</taxon>
        <taxon>Sphingobacteriia</taxon>
        <taxon>Sphingobacteriales</taxon>
        <taxon>Sphingobacteriaceae</taxon>
        <taxon>Sphingobacterium</taxon>
    </lineage>
</organism>
<dbReference type="GO" id="GO:0005524">
    <property type="term" value="F:ATP binding"/>
    <property type="evidence" value="ECO:0007669"/>
    <property type="project" value="UniProtKB-KW"/>
</dbReference>
<evidence type="ECO:0000313" key="2">
    <source>
        <dbReference type="Proteomes" id="UP001597525"/>
    </source>
</evidence>
<protein>
    <submittedName>
        <fullName evidence="1">ATP-binding protein</fullName>
    </submittedName>
</protein>
<gene>
    <name evidence="1" type="ORF">ACFS7Y_21415</name>
</gene>
<sequence>MNTELNRSVPFIKTGQALQSLRDSGYSIEAALGEVIDNSIEAESNNIAIHLVEGKNKDGKKCVTKIVFIDDGTGMNTELLQYYPQIGFSTRYMSTNTIGKYGVGSKFAALNFARRFDVWSRVNVDDPWMHVYFDLDKTIETEQAGEEPMVETPKELRLQKEVRDLLTTEAKGTVVVWSRVDRLEDGRHALHYDELVQDIKKELARMFRHFIDGGIKISVNGQSLLAYDPLMIMKNSFQDKELKKYYLALTKDKADSRVKEHYDARVIDERSIKVEDSTVLLKVTLYPKEIIRSRGRGGDTLATKLRVPENEGAISFIRLGREVAYTNVPRIFPSRVENPDRFIGIEVSFSPDLDGYFGVRNVKRGVEPHGELRMKIREALRNPITQARKVIEDIWGEVSREEQEHQGEYNPITQAANEANKTMPKSRAISQQTAAEIEEVIDELAMDVVGSDSKLQQDYKAKIRKEPFVIESVSFAGKEFFDIKHLNGQVIIRINTRHPFYREMYKPIKDIAQSDPGTVTGDQAVKISRRTIEALTLLILSYGKAESMNNNPDEAYRDLTGYWGQFLHSLMGRVKDVL</sequence>
<dbReference type="Pfam" id="PF13589">
    <property type="entry name" value="HATPase_c_3"/>
    <property type="match status" value="1"/>
</dbReference>
<evidence type="ECO:0000313" key="1">
    <source>
        <dbReference type="EMBL" id="MFD2969963.1"/>
    </source>
</evidence>
<accession>A0ABW6BMJ9</accession>
<comment type="caution">
    <text evidence="1">The sequence shown here is derived from an EMBL/GenBank/DDBJ whole genome shotgun (WGS) entry which is preliminary data.</text>
</comment>
<keyword evidence="1" id="KW-0547">Nucleotide-binding</keyword>
<name>A0ABW6BMJ9_9SPHI</name>
<dbReference type="RefSeq" id="WP_320183448.1">
    <property type="nucleotide sequence ID" value="NZ_CP138332.1"/>
</dbReference>
<dbReference type="InterPro" id="IPR036890">
    <property type="entry name" value="HATPase_C_sf"/>
</dbReference>
<dbReference type="Gene3D" id="3.30.565.10">
    <property type="entry name" value="Histidine kinase-like ATPase, C-terminal domain"/>
    <property type="match status" value="1"/>
</dbReference>
<proteinExistence type="predicted"/>
<dbReference type="SUPFAM" id="SSF55874">
    <property type="entry name" value="ATPase domain of HSP90 chaperone/DNA topoisomerase II/histidine kinase"/>
    <property type="match status" value="1"/>
</dbReference>
<dbReference type="Proteomes" id="UP001597525">
    <property type="component" value="Unassembled WGS sequence"/>
</dbReference>
<reference evidence="2" key="1">
    <citation type="journal article" date="2019" name="Int. J. Syst. Evol. Microbiol.">
        <title>The Global Catalogue of Microorganisms (GCM) 10K type strain sequencing project: providing services to taxonomists for standard genome sequencing and annotation.</title>
        <authorList>
            <consortium name="The Broad Institute Genomics Platform"/>
            <consortium name="The Broad Institute Genome Sequencing Center for Infectious Disease"/>
            <person name="Wu L."/>
            <person name="Ma J."/>
        </authorList>
    </citation>
    <scope>NUCLEOTIDE SEQUENCE [LARGE SCALE GENOMIC DNA]</scope>
    <source>
        <strain evidence="2">KCTC 22814</strain>
    </source>
</reference>
<keyword evidence="1" id="KW-0067">ATP-binding</keyword>